<dbReference type="EC" id="5.2.1.8" evidence="2"/>
<dbReference type="EMBL" id="CAFBNF010000054">
    <property type="protein sequence ID" value="CAB4938380.1"/>
    <property type="molecule type" value="Genomic_DNA"/>
</dbReference>
<organism evidence="6">
    <name type="scientific">freshwater metagenome</name>
    <dbReference type="NCBI Taxonomy" id="449393"/>
    <lineage>
        <taxon>unclassified sequences</taxon>
        <taxon>metagenomes</taxon>
        <taxon>ecological metagenomes</taxon>
    </lineage>
</organism>
<sequence length="129" mass="12680">MVGTAATGAPSVSIAADAVTPTTLVSTDLTPGTGAEVAVGATVTANYCGVGLTSRTIFDSSWARGGEPISFGLDMVIKGWTDGLPGMKVGGTRLLIIPGDLAYGANPPGGSGIGPNEALVFVVSLTATK</sequence>
<dbReference type="PANTHER" id="PTHR43811">
    <property type="entry name" value="FKBP-TYPE PEPTIDYL-PROLYL CIS-TRANS ISOMERASE FKPA"/>
    <property type="match status" value="1"/>
</dbReference>
<evidence type="ECO:0000256" key="3">
    <source>
        <dbReference type="ARBA" id="ARBA00023110"/>
    </source>
</evidence>
<evidence type="ECO:0000256" key="2">
    <source>
        <dbReference type="ARBA" id="ARBA00013194"/>
    </source>
</evidence>
<dbReference type="PROSITE" id="PS50059">
    <property type="entry name" value="FKBP_PPIASE"/>
    <property type="match status" value="1"/>
</dbReference>
<feature type="domain" description="PPIase FKBP-type" evidence="5">
    <location>
        <begin position="40"/>
        <end position="129"/>
    </location>
</feature>
<dbReference type="Gene3D" id="3.10.50.40">
    <property type="match status" value="1"/>
</dbReference>
<dbReference type="InterPro" id="IPR001179">
    <property type="entry name" value="PPIase_FKBP_dom"/>
</dbReference>
<dbReference type="Pfam" id="PF00254">
    <property type="entry name" value="FKBP_C"/>
    <property type="match status" value="1"/>
</dbReference>
<evidence type="ECO:0000313" key="6">
    <source>
        <dbReference type="EMBL" id="CAB4938380.1"/>
    </source>
</evidence>
<dbReference type="GO" id="GO:0003755">
    <property type="term" value="F:peptidyl-prolyl cis-trans isomerase activity"/>
    <property type="evidence" value="ECO:0007669"/>
    <property type="project" value="UniProtKB-KW"/>
</dbReference>
<dbReference type="SUPFAM" id="SSF54534">
    <property type="entry name" value="FKBP-like"/>
    <property type="match status" value="1"/>
</dbReference>
<gene>
    <name evidence="6" type="ORF">UFOPK3773_00691</name>
</gene>
<dbReference type="PANTHER" id="PTHR43811:SF19">
    <property type="entry name" value="39 KDA FK506-BINDING NUCLEAR PROTEIN"/>
    <property type="match status" value="1"/>
</dbReference>
<keyword evidence="4" id="KW-0413">Isomerase</keyword>
<keyword evidence="3" id="KW-0697">Rotamase</keyword>
<comment type="catalytic activity">
    <reaction evidence="1">
        <text>[protein]-peptidylproline (omega=180) = [protein]-peptidylproline (omega=0)</text>
        <dbReference type="Rhea" id="RHEA:16237"/>
        <dbReference type="Rhea" id="RHEA-COMP:10747"/>
        <dbReference type="Rhea" id="RHEA-COMP:10748"/>
        <dbReference type="ChEBI" id="CHEBI:83833"/>
        <dbReference type="ChEBI" id="CHEBI:83834"/>
        <dbReference type="EC" id="5.2.1.8"/>
    </reaction>
</comment>
<reference evidence="6" key="1">
    <citation type="submission" date="2020-05" db="EMBL/GenBank/DDBJ databases">
        <authorList>
            <person name="Chiriac C."/>
            <person name="Salcher M."/>
            <person name="Ghai R."/>
            <person name="Kavagutti S V."/>
        </authorList>
    </citation>
    <scope>NUCLEOTIDE SEQUENCE</scope>
</reference>
<name>A0A6J7J5R7_9ZZZZ</name>
<evidence type="ECO:0000256" key="4">
    <source>
        <dbReference type="ARBA" id="ARBA00023235"/>
    </source>
</evidence>
<evidence type="ECO:0000256" key="1">
    <source>
        <dbReference type="ARBA" id="ARBA00000971"/>
    </source>
</evidence>
<proteinExistence type="predicted"/>
<accession>A0A6J7J5R7</accession>
<dbReference type="InterPro" id="IPR046357">
    <property type="entry name" value="PPIase_dom_sf"/>
</dbReference>
<evidence type="ECO:0000259" key="5">
    <source>
        <dbReference type="PROSITE" id="PS50059"/>
    </source>
</evidence>
<protein>
    <recommendedName>
        <fullName evidence="2">peptidylprolyl isomerase</fullName>
        <ecNumber evidence="2">5.2.1.8</ecNumber>
    </recommendedName>
</protein>
<dbReference type="AlphaFoldDB" id="A0A6J7J5R7"/>